<name>A0AAV7RD09_PLEWA</name>
<evidence type="ECO:0000256" key="1">
    <source>
        <dbReference type="SAM" id="MobiDB-lite"/>
    </source>
</evidence>
<organism evidence="2 3">
    <name type="scientific">Pleurodeles waltl</name>
    <name type="common">Iberian ribbed newt</name>
    <dbReference type="NCBI Taxonomy" id="8319"/>
    <lineage>
        <taxon>Eukaryota</taxon>
        <taxon>Metazoa</taxon>
        <taxon>Chordata</taxon>
        <taxon>Craniata</taxon>
        <taxon>Vertebrata</taxon>
        <taxon>Euteleostomi</taxon>
        <taxon>Amphibia</taxon>
        <taxon>Batrachia</taxon>
        <taxon>Caudata</taxon>
        <taxon>Salamandroidea</taxon>
        <taxon>Salamandridae</taxon>
        <taxon>Pleurodelinae</taxon>
        <taxon>Pleurodeles</taxon>
    </lineage>
</organism>
<evidence type="ECO:0000313" key="3">
    <source>
        <dbReference type="Proteomes" id="UP001066276"/>
    </source>
</evidence>
<sequence>MGPRVIPRPSAPRRSVRRSRRAEARSAAQAASFTAPQHLPYYRAEASSPRGSSTPRSRLPPSEANPRGHLPVTMLDRGGGALADTS</sequence>
<feature type="compositionally biased region" description="Low complexity" evidence="1">
    <location>
        <begin position="47"/>
        <end position="62"/>
    </location>
</feature>
<evidence type="ECO:0000313" key="2">
    <source>
        <dbReference type="EMBL" id="KAJ1150015.1"/>
    </source>
</evidence>
<keyword evidence="3" id="KW-1185">Reference proteome</keyword>
<feature type="compositionally biased region" description="Low complexity" evidence="1">
    <location>
        <begin position="25"/>
        <end position="36"/>
    </location>
</feature>
<gene>
    <name evidence="2" type="ORF">NDU88_002813</name>
</gene>
<accession>A0AAV7RD09</accession>
<feature type="compositionally biased region" description="Gly residues" evidence="1">
    <location>
        <begin position="77"/>
        <end position="86"/>
    </location>
</feature>
<dbReference type="Proteomes" id="UP001066276">
    <property type="component" value="Chromosome 5"/>
</dbReference>
<reference evidence="2" key="1">
    <citation type="journal article" date="2022" name="bioRxiv">
        <title>Sequencing and chromosome-scale assembly of the giantPleurodeles waltlgenome.</title>
        <authorList>
            <person name="Brown T."/>
            <person name="Elewa A."/>
            <person name="Iarovenko S."/>
            <person name="Subramanian E."/>
            <person name="Araus A.J."/>
            <person name="Petzold A."/>
            <person name="Susuki M."/>
            <person name="Suzuki K.-i.T."/>
            <person name="Hayashi T."/>
            <person name="Toyoda A."/>
            <person name="Oliveira C."/>
            <person name="Osipova E."/>
            <person name="Leigh N.D."/>
            <person name="Simon A."/>
            <person name="Yun M.H."/>
        </authorList>
    </citation>
    <scope>NUCLEOTIDE SEQUENCE</scope>
    <source>
        <strain evidence="2">20211129_DDA</strain>
        <tissue evidence="2">Liver</tissue>
    </source>
</reference>
<feature type="region of interest" description="Disordered" evidence="1">
    <location>
        <begin position="1"/>
        <end position="86"/>
    </location>
</feature>
<dbReference type="EMBL" id="JANPWB010000009">
    <property type="protein sequence ID" value="KAJ1150015.1"/>
    <property type="molecule type" value="Genomic_DNA"/>
</dbReference>
<dbReference type="AlphaFoldDB" id="A0AAV7RD09"/>
<protein>
    <submittedName>
        <fullName evidence="2">Uncharacterized protein</fullName>
    </submittedName>
</protein>
<comment type="caution">
    <text evidence="2">The sequence shown here is derived from an EMBL/GenBank/DDBJ whole genome shotgun (WGS) entry which is preliminary data.</text>
</comment>
<proteinExistence type="predicted"/>